<dbReference type="Proteomes" id="UP000003759">
    <property type="component" value="Chromosome"/>
</dbReference>
<dbReference type="Gene3D" id="3.40.50.300">
    <property type="entry name" value="P-loop containing nucleotide triphosphate hydrolases"/>
    <property type="match status" value="2"/>
</dbReference>
<dbReference type="InterPro" id="IPR027417">
    <property type="entry name" value="P-loop_NTPase"/>
</dbReference>
<dbReference type="HOGENOM" id="CLU_040623_0_0_12"/>
<dbReference type="PANTHER" id="PTHR43581:SF2">
    <property type="entry name" value="EXCINUCLEASE ATPASE SUBUNIT"/>
    <property type="match status" value="1"/>
</dbReference>
<dbReference type="PANTHER" id="PTHR43581">
    <property type="entry name" value="ATP/GTP PHOSPHATASE"/>
    <property type="match status" value="1"/>
</dbReference>
<dbReference type="InterPro" id="IPR041685">
    <property type="entry name" value="AAA_GajA/Old/RecF-like"/>
</dbReference>
<feature type="domain" description="Endonuclease GajA/Old nuclease/RecF-like AAA" evidence="1">
    <location>
        <begin position="10"/>
        <end position="394"/>
    </location>
</feature>
<dbReference type="PATRIC" id="fig|1161918.5.peg.1509"/>
<reference evidence="2 3" key="1">
    <citation type="journal article" date="2012" name="BMC Genomics">
        <title>Comparative genomics of Brachyspira pilosicoli strains: genome rearrangements, reductions and correlation of genetic compliment with phenotypic diversity.</title>
        <authorList>
            <person name="Mappley L.J."/>
            <person name="Black M.L."/>
            <person name="Abuoun M."/>
            <person name="Darby A.C."/>
            <person name="Woodward M.J."/>
            <person name="Parkhill J."/>
            <person name="Turner A.K."/>
            <person name="Bellgard M.I."/>
            <person name="La T."/>
            <person name="Phillips N.D."/>
            <person name="La Ragione R.M."/>
            <person name="Hampson D.J."/>
        </authorList>
    </citation>
    <scope>NUCLEOTIDE SEQUENCE [LARGE SCALE GENOMIC DNA]</scope>
    <source>
        <strain evidence="2">WesB</strain>
    </source>
</reference>
<dbReference type="RefSeq" id="WP_014933632.1">
    <property type="nucleotide sequence ID" value="NC_018604.1"/>
</dbReference>
<dbReference type="KEGG" id="bpw:WESB_1994"/>
<organism evidence="2 3">
    <name type="scientific">Brachyspira pilosicoli WesB</name>
    <dbReference type="NCBI Taxonomy" id="1161918"/>
    <lineage>
        <taxon>Bacteria</taxon>
        <taxon>Pseudomonadati</taxon>
        <taxon>Spirochaetota</taxon>
        <taxon>Spirochaetia</taxon>
        <taxon>Brachyspirales</taxon>
        <taxon>Brachyspiraceae</taxon>
        <taxon>Brachyspira</taxon>
    </lineage>
</organism>
<sequence length="479" mass="56504">MLEVKKYPTLYVKNFAKIKEAEIELAPFTLFVGDNNSGKSYLASLVWYIRNIDLLYKFYKDKDYPIIESLNNISNKIINESTSSIKINNEIINDIIKTINNILKINKEKILDDIFNYSGLTVEEIAILEYEVYYDISIDFLINKKTDYNSNNVREIKYYLDFTFKINNYLEEYKDIEINTQSDLSLFLLKKLYPLIFNSKHQLFLPISRTGFLLLKDLIIQKSVSALLYNPYDLSINIDLTLPIKNFFDQLSNILKIYDIVDFNKQIENNIKSKNIIDIIEKNILEGSIYIEKKKSIPTSFQDKLETLFNIKKIFYKSNNLDNDLYMHVSSAVVTEITPLTLFLKYGLDYDNIIMEEPEISLHPELQQQLTRVFIKLVNSNTNVLITTHSDTIVQHINNMIKLNSNNEERKKYLMNKYGYDEDDLISEDKVRMYQFDIEEDRFTKVTKLKSSEYGFEVPTFNKILKKISDEIYDFQEEL</sequence>
<protein>
    <recommendedName>
        <fullName evidence="1">Endonuclease GajA/Old nuclease/RecF-like AAA domain-containing protein</fullName>
    </recommendedName>
</protein>
<dbReference type="EMBL" id="HE793032">
    <property type="protein sequence ID" value="CCG57459.1"/>
    <property type="molecule type" value="Genomic_DNA"/>
</dbReference>
<dbReference type="Pfam" id="PF13175">
    <property type="entry name" value="AAA_15"/>
    <property type="match status" value="1"/>
</dbReference>
<evidence type="ECO:0000259" key="1">
    <source>
        <dbReference type="Pfam" id="PF13175"/>
    </source>
</evidence>
<gene>
    <name evidence="2" type="ORF">WESB_1994</name>
</gene>
<dbReference type="SUPFAM" id="SSF52540">
    <property type="entry name" value="P-loop containing nucleoside triphosphate hydrolases"/>
    <property type="match status" value="1"/>
</dbReference>
<dbReference type="OrthoDB" id="1093370at2"/>
<accession>K0JKJ1</accession>
<evidence type="ECO:0000313" key="3">
    <source>
        <dbReference type="Proteomes" id="UP000003759"/>
    </source>
</evidence>
<name>K0JKJ1_BRAPL</name>
<dbReference type="InterPro" id="IPR051396">
    <property type="entry name" value="Bact_Antivir_Def_Nuclease"/>
</dbReference>
<evidence type="ECO:0000313" key="2">
    <source>
        <dbReference type="EMBL" id="CCG57459.1"/>
    </source>
</evidence>
<proteinExistence type="predicted"/>
<dbReference type="AlphaFoldDB" id="K0JKJ1"/>